<comment type="caution">
    <text evidence="2">The sequence shown here is derived from an EMBL/GenBank/DDBJ whole genome shotgun (WGS) entry which is preliminary data.</text>
</comment>
<evidence type="ECO:0000313" key="3">
    <source>
        <dbReference type="Proteomes" id="UP001054252"/>
    </source>
</evidence>
<evidence type="ECO:0000256" key="1">
    <source>
        <dbReference type="SAM" id="MobiDB-lite"/>
    </source>
</evidence>
<accession>A0AAV5HMC0</accession>
<feature type="compositionally biased region" description="Polar residues" evidence="1">
    <location>
        <begin position="14"/>
        <end position="27"/>
    </location>
</feature>
<feature type="region of interest" description="Disordered" evidence="1">
    <location>
        <begin position="1"/>
        <end position="31"/>
    </location>
</feature>
<dbReference type="Proteomes" id="UP001054252">
    <property type="component" value="Unassembled WGS sequence"/>
</dbReference>
<reference evidence="2 3" key="1">
    <citation type="journal article" date="2021" name="Commun. Biol.">
        <title>The genome of Shorea leprosula (Dipterocarpaceae) highlights the ecological relevance of drought in aseasonal tropical rainforests.</title>
        <authorList>
            <person name="Ng K.K.S."/>
            <person name="Kobayashi M.J."/>
            <person name="Fawcett J.A."/>
            <person name="Hatakeyama M."/>
            <person name="Paape T."/>
            <person name="Ng C.H."/>
            <person name="Ang C.C."/>
            <person name="Tnah L.H."/>
            <person name="Lee C.T."/>
            <person name="Nishiyama T."/>
            <person name="Sese J."/>
            <person name="O'Brien M.J."/>
            <person name="Copetti D."/>
            <person name="Mohd Noor M.I."/>
            <person name="Ong R.C."/>
            <person name="Putra M."/>
            <person name="Sireger I.Z."/>
            <person name="Indrioko S."/>
            <person name="Kosugi Y."/>
            <person name="Izuno A."/>
            <person name="Isagi Y."/>
            <person name="Lee S.L."/>
            <person name="Shimizu K.K."/>
        </authorList>
    </citation>
    <scope>NUCLEOTIDE SEQUENCE [LARGE SCALE GENOMIC DNA]</scope>
    <source>
        <strain evidence="2">214</strain>
    </source>
</reference>
<name>A0AAV5HMC0_9ROSI</name>
<gene>
    <name evidence="2" type="ORF">SLEP1_g2020</name>
</gene>
<sequence>MPRFVPGGEKQGMDNLQPSNGGSTDSGTVEIGKREREVMNQLKTGESSSKLVGKKRQNVELKAKKFLKQWKKVKKSAEEKVAYSRTEMENMVVAADEKEKEVKLEKEKRDGVLAAMLLMLGTEHVLMQALFPPSGNC</sequence>
<dbReference type="EMBL" id="BPVZ01000002">
    <property type="protein sequence ID" value="GKU87657.1"/>
    <property type="molecule type" value="Genomic_DNA"/>
</dbReference>
<proteinExistence type="predicted"/>
<keyword evidence="3" id="KW-1185">Reference proteome</keyword>
<dbReference type="AlphaFoldDB" id="A0AAV5HMC0"/>
<organism evidence="2 3">
    <name type="scientific">Rubroshorea leprosula</name>
    <dbReference type="NCBI Taxonomy" id="152421"/>
    <lineage>
        <taxon>Eukaryota</taxon>
        <taxon>Viridiplantae</taxon>
        <taxon>Streptophyta</taxon>
        <taxon>Embryophyta</taxon>
        <taxon>Tracheophyta</taxon>
        <taxon>Spermatophyta</taxon>
        <taxon>Magnoliopsida</taxon>
        <taxon>eudicotyledons</taxon>
        <taxon>Gunneridae</taxon>
        <taxon>Pentapetalae</taxon>
        <taxon>rosids</taxon>
        <taxon>malvids</taxon>
        <taxon>Malvales</taxon>
        <taxon>Dipterocarpaceae</taxon>
        <taxon>Rubroshorea</taxon>
    </lineage>
</organism>
<evidence type="ECO:0000313" key="2">
    <source>
        <dbReference type="EMBL" id="GKU87657.1"/>
    </source>
</evidence>
<protein>
    <submittedName>
        <fullName evidence="2">Uncharacterized protein</fullName>
    </submittedName>
</protein>